<feature type="domain" description="Aerobactin siderophore biosynthesis IucA/IucC-like C-terminal" evidence="4">
    <location>
        <begin position="414"/>
        <end position="570"/>
    </location>
</feature>
<name>A0A7X9ZHM5_STACP</name>
<evidence type="ECO:0000313" key="5">
    <source>
        <dbReference type="EMBL" id="NMK55051.1"/>
    </source>
</evidence>
<evidence type="ECO:0000256" key="1">
    <source>
        <dbReference type="ARBA" id="ARBA00004924"/>
    </source>
</evidence>
<organism evidence="6 8">
    <name type="scientific">Staphylococcus capitis</name>
    <dbReference type="NCBI Taxonomy" id="29388"/>
    <lineage>
        <taxon>Bacteria</taxon>
        <taxon>Bacillati</taxon>
        <taxon>Bacillota</taxon>
        <taxon>Bacilli</taxon>
        <taxon>Bacillales</taxon>
        <taxon>Staphylococcaceae</taxon>
        <taxon>Staphylococcus</taxon>
    </lineage>
</organism>
<evidence type="ECO:0000313" key="7">
    <source>
        <dbReference type="Proteomes" id="UP000538955"/>
    </source>
</evidence>
<dbReference type="InterPro" id="IPR037455">
    <property type="entry name" value="LucA/IucC-like"/>
</dbReference>
<dbReference type="EMBL" id="JABBMI010000080">
    <property type="protein sequence ID" value="NMK55051.1"/>
    <property type="molecule type" value="Genomic_DNA"/>
</dbReference>
<comment type="pathway">
    <text evidence="1">Siderophore biosynthesis.</text>
</comment>
<dbReference type="PANTHER" id="PTHR34384">
    <property type="entry name" value="L-2,3-DIAMINOPROPANOATE--CITRATE LIGASE"/>
    <property type="match status" value="1"/>
</dbReference>
<gene>
    <name evidence="6" type="ORF">HHM13_09945</name>
    <name evidence="5" type="ORF">HHM24_10015</name>
</gene>
<dbReference type="Proteomes" id="UP000538955">
    <property type="component" value="Unassembled WGS sequence"/>
</dbReference>
<dbReference type="EMBL" id="JABBLX010000044">
    <property type="protein sequence ID" value="NMK98381.1"/>
    <property type="molecule type" value="Genomic_DNA"/>
</dbReference>
<sequence>MKRNEWLLADKNIQYRIMNAIIKERISPEGMKITKDDNVVEIQYQGKRLTVQVKRKSAMERYVFKGDIMYGCGQKSQPIESLEDLLETLTQDFNIEISERLNEELIHSRDSFIETYKHFNNRQSLIHQSMKFSRLPESLNFISWLQHLQDSGIIDDLSYSESLIVEGHPTHPLTKTKLPLNKSELKAYAPEFEKVIPLKIMLIEKNHIVTTSMEDDDQYILNRVIPEYRHQLNSFLEPLNLNLEDYRVMIVHPWQYDHTIGGKFSQWIASKILIPTPFTVESKATLSFRTMDLIHKPYHVKLPVNVQATSAVRTVSTVTTVDGPKLSYALQGLLDQYPGLQVAMEPFGAYADVDSDLARQLACIIRQKPVIFENGSTVVTASLVNPNPIDRKAIVDSYLEWLETEISIDHIKHFIATYTQTLVQPLIAYIQDYGIALEAHMQNTIVNLGPNYQMKFLVRDLGGSRIDLDTLQQKVTNIEVTNESLLAQSIEEVIAKFQHAVVQNQLAELIHHFNQYEDVKEEELFDIVREEIDLAIDDDKSHADILRKVLFGPTITVKALLSMRMENKVKKYLNTELENPIKKEV</sequence>
<accession>A0A7X9ZHM5</accession>
<evidence type="ECO:0000259" key="4">
    <source>
        <dbReference type="Pfam" id="PF06276"/>
    </source>
</evidence>
<proteinExistence type="inferred from homology"/>
<evidence type="ECO:0000313" key="6">
    <source>
        <dbReference type="EMBL" id="NMK98381.1"/>
    </source>
</evidence>
<evidence type="ECO:0000256" key="2">
    <source>
        <dbReference type="ARBA" id="ARBA00007832"/>
    </source>
</evidence>
<dbReference type="PANTHER" id="PTHR34384:SF6">
    <property type="entry name" value="STAPHYLOFERRIN B SYNTHASE"/>
    <property type="match status" value="1"/>
</dbReference>
<reference evidence="7 8" key="1">
    <citation type="submission" date="2020-04" db="EMBL/GenBank/DDBJ databases">
        <title>The Epidemiology and Molecular Characteristics of Linezolid-Resistant Staphylococcus capitis in Huashan Hospital, Shanghai.</title>
        <authorList>
            <person name="Ding L."/>
            <person name="Li P."/>
            <person name="Yang Y."/>
            <person name="Lin D."/>
            <person name="Xu X."/>
        </authorList>
    </citation>
    <scope>NUCLEOTIDE SEQUENCE [LARGE SCALE GENOMIC DNA]</scope>
    <source>
        <strain evidence="6 8">12-86</strain>
        <strain evidence="5 7">17-84</strain>
    </source>
</reference>
<evidence type="ECO:0000259" key="3">
    <source>
        <dbReference type="Pfam" id="PF04183"/>
    </source>
</evidence>
<comment type="similarity">
    <text evidence="2">Belongs to the IucA/IucC family.</text>
</comment>
<feature type="domain" description="Aerobactin siderophore biosynthesis IucA/IucC N-terminal" evidence="3">
    <location>
        <begin position="159"/>
        <end position="384"/>
    </location>
</feature>
<dbReference type="Gene3D" id="1.10.510.40">
    <property type="match status" value="1"/>
</dbReference>
<dbReference type="RefSeq" id="WP_023351323.1">
    <property type="nucleotide sequence ID" value="NZ_CBCPJN010000006.1"/>
</dbReference>
<dbReference type="Pfam" id="PF04183">
    <property type="entry name" value="IucA_IucC"/>
    <property type="match status" value="1"/>
</dbReference>
<comment type="caution">
    <text evidence="6">The sequence shown here is derived from an EMBL/GenBank/DDBJ whole genome shotgun (WGS) entry which is preliminary data.</text>
</comment>
<keyword evidence="7" id="KW-1185">Reference proteome</keyword>
<dbReference type="GO" id="GO:0019290">
    <property type="term" value="P:siderophore biosynthetic process"/>
    <property type="evidence" value="ECO:0007669"/>
    <property type="project" value="InterPro"/>
</dbReference>
<dbReference type="Proteomes" id="UP000550736">
    <property type="component" value="Unassembled WGS sequence"/>
</dbReference>
<dbReference type="AlphaFoldDB" id="A0A7X9ZHM5"/>
<dbReference type="InterPro" id="IPR022770">
    <property type="entry name" value="IucA/IucC-like_C"/>
</dbReference>
<dbReference type="Pfam" id="PF06276">
    <property type="entry name" value="FhuF"/>
    <property type="match status" value="1"/>
</dbReference>
<protein>
    <submittedName>
        <fullName evidence="6">Siderophore synthetase</fullName>
    </submittedName>
</protein>
<dbReference type="InterPro" id="IPR007310">
    <property type="entry name" value="Aerobactin_biosyn_IucA/IucC_N"/>
</dbReference>
<evidence type="ECO:0000313" key="8">
    <source>
        <dbReference type="Proteomes" id="UP000550736"/>
    </source>
</evidence>
<dbReference type="GO" id="GO:0016881">
    <property type="term" value="F:acid-amino acid ligase activity"/>
    <property type="evidence" value="ECO:0007669"/>
    <property type="project" value="UniProtKB-ARBA"/>
</dbReference>